<gene>
    <name evidence="1" type="ORF">F4820DRAFT_438462</name>
</gene>
<evidence type="ECO:0000313" key="2">
    <source>
        <dbReference type="Proteomes" id="UP001497700"/>
    </source>
</evidence>
<organism evidence="1 2">
    <name type="scientific">Hypoxylon rubiginosum</name>
    <dbReference type="NCBI Taxonomy" id="110542"/>
    <lineage>
        <taxon>Eukaryota</taxon>
        <taxon>Fungi</taxon>
        <taxon>Dikarya</taxon>
        <taxon>Ascomycota</taxon>
        <taxon>Pezizomycotina</taxon>
        <taxon>Sordariomycetes</taxon>
        <taxon>Xylariomycetidae</taxon>
        <taxon>Xylariales</taxon>
        <taxon>Hypoxylaceae</taxon>
        <taxon>Hypoxylon</taxon>
    </lineage>
</organism>
<sequence>MRLINTSNYELREFLESEVPRYAILSHTWGDEEVSFQDMLSPHQAPGKGYEKIKQACRLARHNGFAHLWVDTCCIDKSSSSELSESINSMFQWYANAAVCYAFIADLPPDGPAEMTLPKCRWFHRGWTLQELLAPEIVEFYDMDWNYRGTKQQFASAISDFTGIPIDTLRGVTSISDSSLAARMSWAAHRQTTRIEDMAYCLLGIFNLNMALLYGEGSKAFRRLQREIIQHSNDLTIFAWEASKEVNTPFLSLLAPAPAVFAESRSIIPLRNNMSTFSVTNKGLLLTGDIPLRVAVVRTEGSTLETLYGLKVGALHRAPYFNPHDRYIYLRKVGPRLFYRISRLSLSEFGRNEIRKIGMFDATDKYILIDPTTSIMESMSSFRTHALHVPGHPDFKLKKSFPGILWDHTDKIFLKLDPNTLARYSIVVGMLFEGLLTGVFVKAVVLCDYRRVIPIFKVFRWNQYPREAAYIFQQNHNEHTMSWEDLEFQAPSIRGLSNWVDVKVESEMFRLSMSSRVRIIESEFGKAKVVSLVFKVSRRDLDCNTINSLR</sequence>
<name>A0ACB9YKG5_9PEZI</name>
<evidence type="ECO:0000313" key="1">
    <source>
        <dbReference type="EMBL" id="KAI4859899.1"/>
    </source>
</evidence>
<keyword evidence="2" id="KW-1185">Reference proteome</keyword>
<dbReference type="EMBL" id="MU393608">
    <property type="protein sequence ID" value="KAI4859899.1"/>
    <property type="molecule type" value="Genomic_DNA"/>
</dbReference>
<accession>A0ACB9YKG5</accession>
<proteinExistence type="predicted"/>
<comment type="caution">
    <text evidence="1">The sequence shown here is derived from an EMBL/GenBank/DDBJ whole genome shotgun (WGS) entry which is preliminary data.</text>
</comment>
<dbReference type="Proteomes" id="UP001497700">
    <property type="component" value="Unassembled WGS sequence"/>
</dbReference>
<protein>
    <submittedName>
        <fullName evidence="1">HET-domain-containing protein</fullName>
    </submittedName>
</protein>
<reference evidence="1 2" key="1">
    <citation type="journal article" date="2022" name="New Phytol.">
        <title>Ecological generalism drives hyperdiversity of secondary metabolite gene clusters in xylarialean endophytes.</title>
        <authorList>
            <person name="Franco M.E.E."/>
            <person name="Wisecaver J.H."/>
            <person name="Arnold A.E."/>
            <person name="Ju Y.M."/>
            <person name="Slot J.C."/>
            <person name="Ahrendt S."/>
            <person name="Moore L.P."/>
            <person name="Eastman K.E."/>
            <person name="Scott K."/>
            <person name="Konkel Z."/>
            <person name="Mondo S.J."/>
            <person name="Kuo A."/>
            <person name="Hayes R.D."/>
            <person name="Haridas S."/>
            <person name="Andreopoulos B."/>
            <person name="Riley R."/>
            <person name="LaButti K."/>
            <person name="Pangilinan J."/>
            <person name="Lipzen A."/>
            <person name="Amirebrahimi M."/>
            <person name="Yan J."/>
            <person name="Adam C."/>
            <person name="Keymanesh K."/>
            <person name="Ng V."/>
            <person name="Louie K."/>
            <person name="Northen T."/>
            <person name="Drula E."/>
            <person name="Henrissat B."/>
            <person name="Hsieh H.M."/>
            <person name="Youens-Clark K."/>
            <person name="Lutzoni F."/>
            <person name="Miadlikowska J."/>
            <person name="Eastwood D.C."/>
            <person name="Hamelin R.C."/>
            <person name="Grigoriev I.V."/>
            <person name="U'Ren J.M."/>
        </authorList>
    </citation>
    <scope>NUCLEOTIDE SEQUENCE [LARGE SCALE GENOMIC DNA]</scope>
    <source>
        <strain evidence="1 2">CBS 119005</strain>
    </source>
</reference>